<proteinExistence type="predicted"/>
<reference evidence="2" key="1">
    <citation type="submission" date="2018-06" db="EMBL/GenBank/DDBJ databases">
        <authorList>
            <person name="Zhirakovskaya E."/>
        </authorList>
    </citation>
    <scope>NUCLEOTIDE SEQUENCE</scope>
</reference>
<dbReference type="SUPFAM" id="SSF49879">
    <property type="entry name" value="SMAD/FHA domain"/>
    <property type="match status" value="1"/>
</dbReference>
<dbReference type="InterPro" id="IPR050923">
    <property type="entry name" value="Cell_Proc_Reg/RNA_Proc"/>
</dbReference>
<feature type="domain" description="FHA" evidence="1">
    <location>
        <begin position="23"/>
        <end position="79"/>
    </location>
</feature>
<dbReference type="AlphaFoldDB" id="A0A3B0ZRB0"/>
<dbReference type="PROSITE" id="PS50006">
    <property type="entry name" value="FHA_DOMAIN"/>
    <property type="match status" value="1"/>
</dbReference>
<protein>
    <recommendedName>
        <fullName evidence="1">FHA domain-containing protein</fullName>
    </recommendedName>
</protein>
<sequence length="120" mass="13634">MSKLVLSVKSVVLGTYSLDLDVMIIGRKLSCDITLDDDAVSGEHFLITMVKSDYLENYKDAYIEDLGSTNGTKINEKPLKSKHHLKHHDRIKVGHHVFTFDTELGRDELERTAIYLPDTE</sequence>
<evidence type="ECO:0000259" key="1">
    <source>
        <dbReference type="PROSITE" id="PS50006"/>
    </source>
</evidence>
<evidence type="ECO:0000313" key="2">
    <source>
        <dbReference type="EMBL" id="VAW91740.1"/>
    </source>
</evidence>
<dbReference type="SMART" id="SM00240">
    <property type="entry name" value="FHA"/>
    <property type="match status" value="1"/>
</dbReference>
<dbReference type="CDD" id="cd00060">
    <property type="entry name" value="FHA"/>
    <property type="match status" value="1"/>
</dbReference>
<gene>
    <name evidence="2" type="ORF">MNBD_GAMMA22-2800</name>
</gene>
<accession>A0A3B0ZRB0</accession>
<dbReference type="InterPro" id="IPR008984">
    <property type="entry name" value="SMAD_FHA_dom_sf"/>
</dbReference>
<dbReference type="EMBL" id="UOFS01000006">
    <property type="protein sequence ID" value="VAW91740.1"/>
    <property type="molecule type" value="Genomic_DNA"/>
</dbReference>
<dbReference type="PANTHER" id="PTHR23308">
    <property type="entry name" value="NUCLEAR INHIBITOR OF PROTEIN PHOSPHATASE-1"/>
    <property type="match status" value="1"/>
</dbReference>
<name>A0A3B0ZRB0_9ZZZZ</name>
<dbReference type="Pfam" id="PF00498">
    <property type="entry name" value="FHA"/>
    <property type="match status" value="1"/>
</dbReference>
<dbReference type="InterPro" id="IPR000253">
    <property type="entry name" value="FHA_dom"/>
</dbReference>
<dbReference type="Gene3D" id="2.60.200.20">
    <property type="match status" value="1"/>
</dbReference>
<organism evidence="2">
    <name type="scientific">hydrothermal vent metagenome</name>
    <dbReference type="NCBI Taxonomy" id="652676"/>
    <lineage>
        <taxon>unclassified sequences</taxon>
        <taxon>metagenomes</taxon>
        <taxon>ecological metagenomes</taxon>
    </lineage>
</organism>